<evidence type="ECO:0000256" key="3">
    <source>
        <dbReference type="ARBA" id="ARBA00022692"/>
    </source>
</evidence>
<evidence type="ECO:0000256" key="7">
    <source>
        <dbReference type="SAM" id="Phobius"/>
    </source>
</evidence>
<evidence type="ECO:0000256" key="4">
    <source>
        <dbReference type="ARBA" id="ARBA00022989"/>
    </source>
</evidence>
<feature type="compositionally biased region" description="Polar residues" evidence="6">
    <location>
        <begin position="1"/>
        <end position="12"/>
    </location>
</feature>
<feature type="transmembrane region" description="Helical" evidence="7">
    <location>
        <begin position="49"/>
        <end position="72"/>
    </location>
</feature>
<keyword evidence="3 7" id="KW-0812">Transmembrane</keyword>
<dbReference type="EMBL" id="SNYL01000019">
    <property type="protein sequence ID" value="TDQ39279.1"/>
    <property type="molecule type" value="Genomic_DNA"/>
</dbReference>
<keyword evidence="9" id="KW-1185">Reference proteome</keyword>
<keyword evidence="2" id="KW-1003">Cell membrane</keyword>
<proteinExistence type="predicted"/>
<dbReference type="Proteomes" id="UP000295510">
    <property type="component" value="Unassembled WGS sequence"/>
</dbReference>
<feature type="region of interest" description="Disordered" evidence="6">
    <location>
        <begin position="1"/>
        <end position="29"/>
    </location>
</feature>
<protein>
    <submittedName>
        <fullName evidence="8">ATP synthase protein I</fullName>
    </submittedName>
</protein>
<dbReference type="InterPro" id="IPR005598">
    <property type="entry name" value="ATP_synth_I"/>
</dbReference>
<dbReference type="OrthoDB" id="9154947at2"/>
<name>A0A4R6U426_9BURK</name>
<gene>
    <name evidence="8" type="ORF">DFR43_11923</name>
</gene>
<reference evidence="8 9" key="1">
    <citation type="submission" date="2019-03" db="EMBL/GenBank/DDBJ databases">
        <title>Genomic Encyclopedia of Type Strains, Phase IV (KMG-IV): sequencing the most valuable type-strain genomes for metagenomic binning, comparative biology and taxonomic classification.</title>
        <authorList>
            <person name="Goeker M."/>
        </authorList>
    </citation>
    <scope>NUCLEOTIDE SEQUENCE [LARGE SCALE GENOMIC DNA]</scope>
    <source>
        <strain evidence="8 9">DSM 19605</strain>
    </source>
</reference>
<evidence type="ECO:0000256" key="6">
    <source>
        <dbReference type="SAM" id="MobiDB-lite"/>
    </source>
</evidence>
<keyword evidence="4 7" id="KW-1133">Transmembrane helix</keyword>
<keyword evidence="5 7" id="KW-0472">Membrane</keyword>
<dbReference type="Pfam" id="PF03899">
    <property type="entry name" value="ATP-synt_I"/>
    <property type="match status" value="1"/>
</dbReference>
<dbReference type="RefSeq" id="WP_133599142.1">
    <property type="nucleotide sequence ID" value="NZ_SNYL01000019.1"/>
</dbReference>
<comment type="subcellular location">
    <subcellularLocation>
        <location evidence="1">Cell membrane</location>
        <topology evidence="1">Multi-pass membrane protein</topology>
    </subcellularLocation>
</comment>
<evidence type="ECO:0000313" key="9">
    <source>
        <dbReference type="Proteomes" id="UP000295510"/>
    </source>
</evidence>
<comment type="caution">
    <text evidence="8">The sequence shown here is derived from an EMBL/GenBank/DDBJ whole genome shotgun (WGS) entry which is preliminary data.</text>
</comment>
<evidence type="ECO:0000256" key="2">
    <source>
        <dbReference type="ARBA" id="ARBA00022475"/>
    </source>
</evidence>
<accession>A0A4R6U426</accession>
<dbReference type="GO" id="GO:0005886">
    <property type="term" value="C:plasma membrane"/>
    <property type="evidence" value="ECO:0007669"/>
    <property type="project" value="UniProtKB-SubCell"/>
</dbReference>
<feature type="transmembrane region" description="Helical" evidence="7">
    <location>
        <begin position="78"/>
        <end position="99"/>
    </location>
</feature>
<evidence type="ECO:0000256" key="5">
    <source>
        <dbReference type="ARBA" id="ARBA00023136"/>
    </source>
</evidence>
<dbReference type="AlphaFoldDB" id="A0A4R6U426"/>
<feature type="transmembrane region" description="Helical" evidence="7">
    <location>
        <begin position="120"/>
        <end position="142"/>
    </location>
</feature>
<feature type="transmembrane region" description="Helical" evidence="7">
    <location>
        <begin position="148"/>
        <end position="170"/>
    </location>
</feature>
<evidence type="ECO:0000256" key="1">
    <source>
        <dbReference type="ARBA" id="ARBA00004651"/>
    </source>
</evidence>
<organism evidence="8 9">
    <name type="scientific">Tepidicella xavieri</name>
    <dbReference type="NCBI Taxonomy" id="360241"/>
    <lineage>
        <taxon>Bacteria</taxon>
        <taxon>Pseudomonadati</taxon>
        <taxon>Pseudomonadota</taxon>
        <taxon>Betaproteobacteria</taxon>
        <taxon>Burkholderiales</taxon>
        <taxon>Tepidicella</taxon>
    </lineage>
</organism>
<evidence type="ECO:0000313" key="8">
    <source>
        <dbReference type="EMBL" id="TDQ39279.1"/>
    </source>
</evidence>
<sequence>MTQQPSSPQTQDGTRERRDPWEDEANIEDFKPLTPEEAKEWRARQPEVSVWRVVVWQSVLLALVTLVAALGFEASSVAWSVLYGGLCILLPTALMAYGLTSSAWTRWRGSSRSKSAGASLVGMFVWEGIKILLALAMMWLAPRFVPDLSWLGLLVGLVVVLKAYWLAFWLGRSRSQ</sequence>